<dbReference type="Proteomes" id="UP000282185">
    <property type="component" value="Unassembled WGS sequence"/>
</dbReference>
<protein>
    <recommendedName>
        <fullName evidence="5">Nucleotidyltransferase family protein</fullName>
    </recommendedName>
</protein>
<dbReference type="Pfam" id="PF14907">
    <property type="entry name" value="NTP_transf_5"/>
    <property type="match status" value="1"/>
</dbReference>
<gene>
    <name evidence="1" type="ORF">DWV08_07110</name>
    <name evidence="2" type="ORF">DXU92_10960</name>
</gene>
<dbReference type="RefSeq" id="WP_115413160.1">
    <property type="nucleotide sequence ID" value="NZ_CP031356.1"/>
</dbReference>
<dbReference type="OrthoDB" id="3782133at2"/>
<dbReference type="Gene3D" id="3.30.460.40">
    <property type="match status" value="1"/>
</dbReference>
<evidence type="ECO:0000313" key="4">
    <source>
        <dbReference type="Proteomes" id="UP000282185"/>
    </source>
</evidence>
<name>A0A345YNA7_9MICO</name>
<reference evidence="2 4" key="2">
    <citation type="submission" date="2018-08" db="EMBL/GenBank/DDBJ databases">
        <title>Brachybacterium saurashtrense DSM 23186.</title>
        <authorList>
            <person name="Li Y."/>
        </authorList>
    </citation>
    <scope>NUCLEOTIDE SEQUENCE [LARGE SCALE GENOMIC DNA]</scope>
    <source>
        <strain evidence="2 4">DSM 23186</strain>
    </source>
</reference>
<dbReference type="KEGG" id="bsau:DWV08_07110"/>
<dbReference type="EMBL" id="QSWH01000005">
    <property type="protein sequence ID" value="RRR21834.1"/>
    <property type="molecule type" value="Genomic_DNA"/>
</dbReference>
<reference evidence="1 3" key="1">
    <citation type="submission" date="2018-07" db="EMBL/GenBank/DDBJ databases">
        <title>Brachybacterium saurashtrense DSM 23186 genome sequence.</title>
        <authorList>
            <person name="Guo L."/>
        </authorList>
    </citation>
    <scope>NUCLEOTIDE SEQUENCE [LARGE SCALE GENOMIC DNA]</scope>
    <source>
        <strain evidence="1 3">DSM 23186</strain>
    </source>
</reference>
<proteinExistence type="predicted"/>
<evidence type="ECO:0008006" key="5">
    <source>
        <dbReference type="Google" id="ProtNLM"/>
    </source>
</evidence>
<dbReference type="Proteomes" id="UP000254236">
    <property type="component" value="Chromosome"/>
</dbReference>
<keyword evidence="3" id="KW-1185">Reference proteome</keyword>
<dbReference type="EMBL" id="CP031356">
    <property type="protein sequence ID" value="AXK45409.1"/>
    <property type="molecule type" value="Genomic_DNA"/>
</dbReference>
<accession>A0A345YNA7</accession>
<dbReference type="AlphaFoldDB" id="A0A345YNA7"/>
<sequence>MSAPGTDGDGRDATLAQRSLPRDVRLRLGHAAVQMVADEAGADVLHLKGHSVDSDLYAAGRMSSDVDVMVRPGHEQRLIEHLERHGWQTETTFASGSVFHHAMTMRNERFGHVDLHRLFPGLTTPPAEVFEAVFAQSGRREICAIGSQIPSRRDQATFILLHSARDGSRGPRDAKHLRAVLSAEEWQAVVARAESWGAGGALAAAMGELESWRDRPDYEFWRYMSQGGTRWDLFTARWKARPTVRARARLVGSALIPNMDHLAMGLGRRPTAMDVARELARRVRDTVRGLFRALQQRSRRER</sequence>
<evidence type="ECO:0000313" key="2">
    <source>
        <dbReference type="EMBL" id="RRR21834.1"/>
    </source>
</evidence>
<dbReference type="InterPro" id="IPR039498">
    <property type="entry name" value="NTP_transf_5"/>
</dbReference>
<organism evidence="2 4">
    <name type="scientific">Brachybacterium saurashtrense</name>
    <dbReference type="NCBI Taxonomy" id="556288"/>
    <lineage>
        <taxon>Bacteria</taxon>
        <taxon>Bacillati</taxon>
        <taxon>Actinomycetota</taxon>
        <taxon>Actinomycetes</taxon>
        <taxon>Micrococcales</taxon>
        <taxon>Dermabacteraceae</taxon>
        <taxon>Brachybacterium</taxon>
    </lineage>
</organism>
<evidence type="ECO:0000313" key="1">
    <source>
        <dbReference type="EMBL" id="AXK45409.1"/>
    </source>
</evidence>
<evidence type="ECO:0000313" key="3">
    <source>
        <dbReference type="Proteomes" id="UP000254236"/>
    </source>
</evidence>